<dbReference type="AlphaFoldDB" id="Q7BQT9"/>
<sequence length="175" mass="17575">MKINKIASVLLLASGLTAFGANAADQGSGRVTFTGSIIEAACSVNPESSDQEVDLGQIAASQLADGGSSTPRNFEILLENCALDADKANTVTVTFGGSAADSSNQLLGITGTASGAGVAVTDGSGNLITLGQATGARELIEGSNTLNFSAYLQGISTEISTGEFQSVADFTLAYQ</sequence>
<evidence type="ECO:0000256" key="1">
    <source>
        <dbReference type="SAM" id="SignalP"/>
    </source>
</evidence>
<reference evidence="3" key="3">
    <citation type="journal article" date="2004" name="J. Bacteriol.">
        <title>Cloning Serratia entomophila antifeeding genes--a putative defective prophage active against the grass grub Costelytra zealandica.</title>
        <authorList>
            <person name="Hurst M.R."/>
            <person name="Glare T.R."/>
            <person name="Jackson T.A."/>
        </authorList>
    </citation>
    <scope>NUCLEOTIDE SEQUENCE</scope>
    <source>
        <strain evidence="3">A1MO2</strain>
        <plasmid evidence="3">pADAP</plasmid>
    </source>
</reference>
<evidence type="ECO:0000313" key="3">
    <source>
        <dbReference type="EMBL" id="AAR13147.1"/>
    </source>
</evidence>
<protein>
    <submittedName>
        <fullName evidence="3">SefA</fullName>
    </submittedName>
</protein>
<dbReference type="InterPro" id="IPR036937">
    <property type="entry name" value="Adhesion_dom_fimbrial_sf"/>
</dbReference>
<dbReference type="InterPro" id="IPR050263">
    <property type="entry name" value="Bact_Fimbrial_Adh_Pro"/>
</dbReference>
<dbReference type="PANTHER" id="PTHR33420:SF26">
    <property type="entry name" value="FIMBRIAL SUBUNIT"/>
    <property type="match status" value="1"/>
</dbReference>
<feature type="domain" description="Fimbrial-type adhesion" evidence="2">
    <location>
        <begin position="32"/>
        <end position="175"/>
    </location>
</feature>
<dbReference type="Pfam" id="PF00419">
    <property type="entry name" value="Fimbrial"/>
    <property type="match status" value="1"/>
</dbReference>
<dbReference type="EMBL" id="AF135182">
    <property type="protein sequence ID" value="AAR13147.1"/>
    <property type="molecule type" value="Genomic_DNA"/>
</dbReference>
<gene>
    <name evidence="3" type="primary">sefA</name>
</gene>
<reference evidence="3" key="1">
    <citation type="journal article" date="2000" name="J. Bacteriol.">
        <title>Plasmid-located pathogenicity determinants of Serratia entomophila, the causal agent of amber disease of grass grub, show similarity to the insecticidal toxins of Photorhabdus luminescens.</title>
        <authorList>
            <person name="Hurst M.R."/>
            <person name="Glare T.R."/>
            <person name="Jackson T.A."/>
            <person name="Ronson C.W."/>
        </authorList>
    </citation>
    <scope>NUCLEOTIDE SEQUENCE</scope>
    <source>
        <strain evidence="3">A1MO2</strain>
        <plasmid evidence="3">pADAP</plasmid>
    </source>
</reference>
<dbReference type="GO" id="GO:0043709">
    <property type="term" value="P:cell adhesion involved in single-species biofilm formation"/>
    <property type="evidence" value="ECO:0007669"/>
    <property type="project" value="TreeGrafter"/>
</dbReference>
<dbReference type="GO" id="GO:0009289">
    <property type="term" value="C:pilus"/>
    <property type="evidence" value="ECO:0007669"/>
    <property type="project" value="InterPro"/>
</dbReference>
<proteinExistence type="predicted"/>
<dbReference type="PANTHER" id="PTHR33420">
    <property type="entry name" value="FIMBRIAL SUBUNIT ELFA-RELATED"/>
    <property type="match status" value="1"/>
</dbReference>
<organism evidence="3">
    <name type="scientific">Serratia entomophila</name>
    <dbReference type="NCBI Taxonomy" id="42906"/>
    <lineage>
        <taxon>Bacteria</taxon>
        <taxon>Pseudomonadati</taxon>
        <taxon>Pseudomonadota</taxon>
        <taxon>Gammaproteobacteria</taxon>
        <taxon>Enterobacterales</taxon>
        <taxon>Yersiniaceae</taxon>
        <taxon>Serratia</taxon>
    </lineage>
</organism>
<evidence type="ECO:0000259" key="2">
    <source>
        <dbReference type="Pfam" id="PF00419"/>
    </source>
</evidence>
<dbReference type="SUPFAM" id="SSF49401">
    <property type="entry name" value="Bacterial adhesins"/>
    <property type="match status" value="1"/>
</dbReference>
<keyword evidence="3" id="KW-0614">Plasmid</keyword>
<name>Q7BQT9_9GAMM</name>
<dbReference type="Gene3D" id="2.60.40.1090">
    <property type="entry name" value="Fimbrial-type adhesion domain"/>
    <property type="match status" value="1"/>
</dbReference>
<reference evidence="3" key="2">
    <citation type="journal article" date="2003" name="Plasmid">
        <title>Peripheral sequences of the Serratia entomophila pADAP virulence-associated region.</title>
        <authorList>
            <person name="Hurst M.R."/>
            <person name="O'Callaghan M."/>
            <person name="Glare T.R."/>
        </authorList>
    </citation>
    <scope>NUCLEOTIDE SEQUENCE</scope>
    <source>
        <strain evidence="3">A1MO2</strain>
        <plasmid evidence="3">pADAP</plasmid>
    </source>
</reference>
<accession>Q7BQT9</accession>
<geneLocation type="plasmid" evidence="3">
    <name>pADAP</name>
</geneLocation>
<keyword evidence="1" id="KW-0732">Signal</keyword>
<reference evidence="3" key="4">
    <citation type="submission" date="2017-12" db="EMBL/GenBank/DDBJ databases">
        <authorList>
            <person name="Hurst M.R.H."/>
        </authorList>
    </citation>
    <scope>NUCLEOTIDE SEQUENCE</scope>
    <source>
        <strain evidence="3">A1MO2</strain>
        <plasmid evidence="3">pADAP</plasmid>
    </source>
</reference>
<dbReference type="RefSeq" id="WP_010895780.1">
    <property type="nucleotide sequence ID" value="NC_002523.5"/>
</dbReference>
<feature type="chain" id="PRO_5004287850" evidence="1">
    <location>
        <begin position="24"/>
        <end position="175"/>
    </location>
</feature>
<feature type="signal peptide" evidence="1">
    <location>
        <begin position="1"/>
        <end position="23"/>
    </location>
</feature>
<dbReference type="GeneID" id="75025145"/>
<dbReference type="InterPro" id="IPR008966">
    <property type="entry name" value="Adhesion_dom_sf"/>
</dbReference>
<dbReference type="InterPro" id="IPR000259">
    <property type="entry name" value="Adhesion_dom_fimbrial"/>
</dbReference>